<accession>A0A1L9TPW7</accession>
<evidence type="ECO:0008006" key="4">
    <source>
        <dbReference type="Google" id="ProtNLM"/>
    </source>
</evidence>
<sequence>MNTQKEATEIVAFEISQVGSRPVHEVFVTNNGGQQRIGFCNFIPTEEDQYGWGRRTFQVYRSIPLGPPQDGWALLQDEDMLRGRQLRAWESLRDPIKRISHDMAQSRDDLLGILALVYNFRSTPGNLDKTIRRFNFQVNQGKVDGTQEGNSTGGRPSPRKRKTNPDAHRIGAWTAILSDNRWTADFQDALEDKEYARTVPIISDPRGYRLQEKMLSSVNDYIFYLFQGRKWRFNSTEMLDPTGYTSGGPGWKQLSDQAWGAGSLFREGNSAAGTMKLGQVRRAIRTAVMVDSPQLMSRLWRICRYLYGIFTSTRDDAHLKASFLVYLRNALDATKGEHDPVFKVFEALAEMDMDCLLWALRIGHLRTLQSFEHFVGPGHPVVLSMWVYYAKQWKTGNVNHEIIAQYYESALETADRTTGPTSDTALSILHDYTYFIYYSATSKNSGEISDLGMQLYDRASSRITQPCTWNNETQYFVFASQVLAGYWFARDHEEWGEAYIEAAVHRLQSSDRECQIRAAMLLGQLRRWLLRGNRLEEAQEVQRRVSALQESINSLLEEEMRVSLLENEGLP</sequence>
<organism evidence="2 3">
    <name type="scientific">Aspergillus sydowii CBS 593.65</name>
    <dbReference type="NCBI Taxonomy" id="1036612"/>
    <lineage>
        <taxon>Eukaryota</taxon>
        <taxon>Fungi</taxon>
        <taxon>Dikarya</taxon>
        <taxon>Ascomycota</taxon>
        <taxon>Pezizomycotina</taxon>
        <taxon>Eurotiomycetes</taxon>
        <taxon>Eurotiomycetidae</taxon>
        <taxon>Eurotiales</taxon>
        <taxon>Aspergillaceae</taxon>
        <taxon>Aspergillus</taxon>
        <taxon>Aspergillus subgen. Nidulantes</taxon>
    </lineage>
</organism>
<dbReference type="AlphaFoldDB" id="A0A1L9TPW7"/>
<dbReference type="GeneID" id="63759521"/>
<proteinExistence type="predicted"/>
<protein>
    <recommendedName>
        <fullName evidence="4">Clr5 domain-containing protein</fullName>
    </recommendedName>
</protein>
<reference evidence="3" key="1">
    <citation type="journal article" date="2017" name="Genome Biol.">
        <title>Comparative genomics reveals high biological diversity and specific adaptations in the industrially and medically important fungal genus Aspergillus.</title>
        <authorList>
            <person name="de Vries R.P."/>
            <person name="Riley R."/>
            <person name="Wiebenga A."/>
            <person name="Aguilar-Osorio G."/>
            <person name="Amillis S."/>
            <person name="Uchima C.A."/>
            <person name="Anderluh G."/>
            <person name="Asadollahi M."/>
            <person name="Askin M."/>
            <person name="Barry K."/>
            <person name="Battaglia E."/>
            <person name="Bayram O."/>
            <person name="Benocci T."/>
            <person name="Braus-Stromeyer S.A."/>
            <person name="Caldana C."/>
            <person name="Canovas D."/>
            <person name="Cerqueira G.C."/>
            <person name="Chen F."/>
            <person name="Chen W."/>
            <person name="Choi C."/>
            <person name="Clum A."/>
            <person name="Dos Santos R.A."/>
            <person name="Damasio A.R."/>
            <person name="Diallinas G."/>
            <person name="Emri T."/>
            <person name="Fekete E."/>
            <person name="Flipphi M."/>
            <person name="Freyberg S."/>
            <person name="Gallo A."/>
            <person name="Gournas C."/>
            <person name="Habgood R."/>
            <person name="Hainaut M."/>
            <person name="Harispe M.L."/>
            <person name="Henrissat B."/>
            <person name="Hilden K.S."/>
            <person name="Hope R."/>
            <person name="Hossain A."/>
            <person name="Karabika E."/>
            <person name="Karaffa L."/>
            <person name="Karanyi Z."/>
            <person name="Krasevec N."/>
            <person name="Kuo A."/>
            <person name="Kusch H."/>
            <person name="LaButti K."/>
            <person name="Lagendijk E.L."/>
            <person name="Lapidus A."/>
            <person name="Levasseur A."/>
            <person name="Lindquist E."/>
            <person name="Lipzen A."/>
            <person name="Logrieco A.F."/>
            <person name="MacCabe A."/>
            <person name="Maekelae M.R."/>
            <person name="Malavazi I."/>
            <person name="Melin P."/>
            <person name="Meyer V."/>
            <person name="Mielnichuk N."/>
            <person name="Miskei M."/>
            <person name="Molnar A.P."/>
            <person name="Mule G."/>
            <person name="Ngan C.Y."/>
            <person name="Orejas M."/>
            <person name="Orosz E."/>
            <person name="Ouedraogo J.P."/>
            <person name="Overkamp K.M."/>
            <person name="Park H.-S."/>
            <person name="Perrone G."/>
            <person name="Piumi F."/>
            <person name="Punt P.J."/>
            <person name="Ram A.F."/>
            <person name="Ramon A."/>
            <person name="Rauscher S."/>
            <person name="Record E."/>
            <person name="Riano-Pachon D.M."/>
            <person name="Robert V."/>
            <person name="Roehrig J."/>
            <person name="Ruller R."/>
            <person name="Salamov A."/>
            <person name="Salih N.S."/>
            <person name="Samson R.A."/>
            <person name="Sandor E."/>
            <person name="Sanguinetti M."/>
            <person name="Schuetze T."/>
            <person name="Sepcic K."/>
            <person name="Shelest E."/>
            <person name="Sherlock G."/>
            <person name="Sophianopoulou V."/>
            <person name="Squina F.M."/>
            <person name="Sun H."/>
            <person name="Susca A."/>
            <person name="Todd R.B."/>
            <person name="Tsang A."/>
            <person name="Unkles S.E."/>
            <person name="van de Wiele N."/>
            <person name="van Rossen-Uffink D."/>
            <person name="Oliveira J.V."/>
            <person name="Vesth T.C."/>
            <person name="Visser J."/>
            <person name="Yu J.-H."/>
            <person name="Zhou M."/>
            <person name="Andersen M.R."/>
            <person name="Archer D.B."/>
            <person name="Baker S.E."/>
            <person name="Benoit I."/>
            <person name="Brakhage A.A."/>
            <person name="Braus G.H."/>
            <person name="Fischer R."/>
            <person name="Frisvad J.C."/>
            <person name="Goldman G.H."/>
            <person name="Houbraken J."/>
            <person name="Oakley B."/>
            <person name="Pocsi I."/>
            <person name="Scazzocchio C."/>
            <person name="Seiboth B."/>
            <person name="vanKuyk P.A."/>
            <person name="Wortman J."/>
            <person name="Dyer P.S."/>
            <person name="Grigoriev I.V."/>
        </authorList>
    </citation>
    <scope>NUCLEOTIDE SEQUENCE [LARGE SCALE GENOMIC DNA]</scope>
    <source>
        <strain evidence="3">CBS 593.65</strain>
    </source>
</reference>
<evidence type="ECO:0000313" key="2">
    <source>
        <dbReference type="EMBL" id="OJJ61470.1"/>
    </source>
</evidence>
<dbReference type="VEuPathDB" id="FungiDB:ASPSYDRAFT_174594"/>
<name>A0A1L9TPW7_9EURO</name>
<dbReference type="RefSeq" id="XP_040705276.1">
    <property type="nucleotide sequence ID" value="XM_040843448.1"/>
</dbReference>
<keyword evidence="3" id="KW-1185">Reference proteome</keyword>
<gene>
    <name evidence="2" type="ORF">ASPSYDRAFT_174594</name>
</gene>
<feature type="region of interest" description="Disordered" evidence="1">
    <location>
        <begin position="140"/>
        <end position="166"/>
    </location>
</feature>
<dbReference type="EMBL" id="KV878584">
    <property type="protein sequence ID" value="OJJ61470.1"/>
    <property type="molecule type" value="Genomic_DNA"/>
</dbReference>
<dbReference type="Proteomes" id="UP000184356">
    <property type="component" value="Unassembled WGS sequence"/>
</dbReference>
<evidence type="ECO:0000313" key="3">
    <source>
        <dbReference type="Proteomes" id="UP000184356"/>
    </source>
</evidence>
<evidence type="ECO:0000256" key="1">
    <source>
        <dbReference type="SAM" id="MobiDB-lite"/>
    </source>
</evidence>
<dbReference type="OrthoDB" id="4490540at2759"/>